<evidence type="ECO:0000256" key="1">
    <source>
        <dbReference type="SAM" id="SignalP"/>
    </source>
</evidence>
<dbReference type="AlphaFoldDB" id="A0A2U3K570"/>
<evidence type="ECO:0008006" key="4">
    <source>
        <dbReference type="Google" id="ProtNLM"/>
    </source>
</evidence>
<dbReference type="OrthoDB" id="115983at2"/>
<feature type="chain" id="PRO_5015631444" description="Transporter" evidence="1">
    <location>
        <begin position="31"/>
        <end position="266"/>
    </location>
</feature>
<dbReference type="Proteomes" id="UP000238701">
    <property type="component" value="Unassembled WGS sequence"/>
</dbReference>
<evidence type="ECO:0000313" key="2">
    <source>
        <dbReference type="EMBL" id="SPF34793.1"/>
    </source>
</evidence>
<sequence>MSASRSTAMLRRIFHVICALPFFASSIALAQGGPPYYTNDPGTPGNKDWEINLGYMPFFFTGQSISHTPDVDINFGVGDRIQLTYEDAWLRVRDLPAPAKYGMGQDQLGVKWRFYDSGEEGMAFSVFPQLSVNNPNHAVQRGITPPGASLLIPLEFRKKFGPVDLNAEAGYNLVHLGPDGWLTGLVVGHDFTKRLEMDAEFYATGTFHPSFAQPTLDVGARYKMHRPIILLLMAGRGVRPAQSNQPFFVGYFGVQILLPPKSYDRE</sequence>
<organism evidence="2 3">
    <name type="scientific">Candidatus Sulfotelmatobacter kueseliae</name>
    <dbReference type="NCBI Taxonomy" id="2042962"/>
    <lineage>
        <taxon>Bacteria</taxon>
        <taxon>Pseudomonadati</taxon>
        <taxon>Acidobacteriota</taxon>
        <taxon>Terriglobia</taxon>
        <taxon>Terriglobales</taxon>
        <taxon>Candidatus Korobacteraceae</taxon>
        <taxon>Candidatus Sulfotelmatobacter</taxon>
    </lineage>
</organism>
<evidence type="ECO:0000313" key="3">
    <source>
        <dbReference type="Proteomes" id="UP000238701"/>
    </source>
</evidence>
<dbReference type="EMBL" id="OMOD01000040">
    <property type="protein sequence ID" value="SPF34793.1"/>
    <property type="molecule type" value="Genomic_DNA"/>
</dbReference>
<name>A0A2U3K570_9BACT</name>
<keyword evidence="1" id="KW-0732">Signal</keyword>
<proteinExistence type="predicted"/>
<feature type="signal peptide" evidence="1">
    <location>
        <begin position="1"/>
        <end position="30"/>
    </location>
</feature>
<accession>A0A2U3K570</accession>
<protein>
    <recommendedName>
        <fullName evidence="4">Transporter</fullName>
    </recommendedName>
</protein>
<gene>
    <name evidence="2" type="ORF">SBA1_1340006</name>
</gene>
<reference evidence="3" key="1">
    <citation type="submission" date="2018-02" db="EMBL/GenBank/DDBJ databases">
        <authorList>
            <person name="Hausmann B."/>
        </authorList>
    </citation>
    <scope>NUCLEOTIDE SEQUENCE [LARGE SCALE GENOMIC DNA]</scope>
    <source>
        <strain evidence="3">Peat soil MAG SbA1</strain>
    </source>
</reference>